<protein>
    <submittedName>
        <fullName evidence="1">Uncharacterized protein</fullName>
    </submittedName>
</protein>
<organism evidence="1 2">
    <name type="scientific">Geodermatophilus ruber</name>
    <dbReference type="NCBI Taxonomy" id="504800"/>
    <lineage>
        <taxon>Bacteria</taxon>
        <taxon>Bacillati</taxon>
        <taxon>Actinomycetota</taxon>
        <taxon>Actinomycetes</taxon>
        <taxon>Geodermatophilales</taxon>
        <taxon>Geodermatophilaceae</taxon>
        <taxon>Geodermatophilus</taxon>
    </lineage>
</organism>
<dbReference type="Gene3D" id="3.40.50.720">
    <property type="entry name" value="NAD(P)-binding Rossmann-like Domain"/>
    <property type="match status" value="1"/>
</dbReference>
<keyword evidence="2" id="KW-1185">Reference proteome</keyword>
<sequence>MSEPSRGSGRSVASRALALLDASDGRHRYLTLSQIARRADPALARGLNTHDGQVTNEAVAAAHGLDVVAPEHLLR</sequence>
<proteinExistence type="predicted"/>
<reference evidence="1 2" key="1">
    <citation type="submission" date="2016-10" db="EMBL/GenBank/DDBJ databases">
        <authorList>
            <person name="de Groot N.N."/>
        </authorList>
    </citation>
    <scope>NUCLEOTIDE SEQUENCE [LARGE SCALE GENOMIC DNA]</scope>
    <source>
        <strain evidence="1 2">DSM 45317</strain>
    </source>
</reference>
<dbReference type="InParanoid" id="A0A1I4AAA8"/>
<dbReference type="Proteomes" id="UP000199152">
    <property type="component" value="Unassembled WGS sequence"/>
</dbReference>
<evidence type="ECO:0000313" key="1">
    <source>
        <dbReference type="EMBL" id="SFK53325.1"/>
    </source>
</evidence>
<accession>A0A1I4AAA8</accession>
<dbReference type="RefSeq" id="WP_091321306.1">
    <property type="nucleotide sequence ID" value="NZ_FOSW01000002.1"/>
</dbReference>
<evidence type="ECO:0000313" key="2">
    <source>
        <dbReference type="Proteomes" id="UP000199152"/>
    </source>
</evidence>
<dbReference type="AlphaFoldDB" id="A0A1I4AAA8"/>
<dbReference type="EMBL" id="FOSW01000002">
    <property type="protein sequence ID" value="SFK53325.1"/>
    <property type="molecule type" value="Genomic_DNA"/>
</dbReference>
<gene>
    <name evidence="1" type="ORF">SAMN04488085_102141</name>
</gene>
<dbReference type="STRING" id="504800.SAMN04488085_102141"/>
<name>A0A1I4AAA8_9ACTN</name>